<dbReference type="Proteomes" id="UP001259832">
    <property type="component" value="Unassembled WGS sequence"/>
</dbReference>
<feature type="coiled-coil region" evidence="1">
    <location>
        <begin position="8"/>
        <end position="102"/>
    </location>
</feature>
<protein>
    <submittedName>
        <fullName evidence="3">Uncharacterized protein</fullName>
    </submittedName>
</protein>
<feature type="region of interest" description="Disordered" evidence="2">
    <location>
        <begin position="224"/>
        <end position="245"/>
    </location>
</feature>
<name>A0AAD9H269_9STRA</name>
<feature type="region of interest" description="Disordered" evidence="2">
    <location>
        <begin position="146"/>
        <end position="178"/>
    </location>
</feature>
<feature type="compositionally biased region" description="Basic and acidic residues" evidence="2">
    <location>
        <begin position="166"/>
        <end position="178"/>
    </location>
</feature>
<dbReference type="EMBL" id="JASMQC010000001">
    <property type="protein sequence ID" value="KAK1948388.1"/>
    <property type="molecule type" value="Genomic_DNA"/>
</dbReference>
<sequence>MCAEIEKQRVLEREITELRAHLKEQETEREDTANRLHEYEKRIASTCEAMKEHEQAHERENEELRNERVNIEAKLKEEQAKNAELSRLLQEKNQLLLNMTQRMNGTDLRARNGRCDTHPGHEQCDTVHGNQGECEEKKSQTSCRRQLNGKLQSKEGSKPGEPPVRCSEKVIEHESRRPAAEEVMIDRHTSRIHEDIRLLQERITQRLDQVPAYAQLPPRALLRTRPTAPKSPISSCSSLSNEDTSEENLSVEDRVRRARLRRLYTQKQAVLLAVSPVVTRLGSRVQPKLNDRETVAFLSNRSKRKLHVVRKSTSSKIAESRPVSKAAEKKKLSKKHQ</sequence>
<keyword evidence="1" id="KW-0175">Coiled coil</keyword>
<organism evidence="3 4">
    <name type="scientific">Phytophthora citrophthora</name>
    <dbReference type="NCBI Taxonomy" id="4793"/>
    <lineage>
        <taxon>Eukaryota</taxon>
        <taxon>Sar</taxon>
        <taxon>Stramenopiles</taxon>
        <taxon>Oomycota</taxon>
        <taxon>Peronosporomycetes</taxon>
        <taxon>Peronosporales</taxon>
        <taxon>Peronosporaceae</taxon>
        <taxon>Phytophthora</taxon>
    </lineage>
</organism>
<feature type="region of interest" description="Disordered" evidence="2">
    <location>
        <begin position="308"/>
        <end position="337"/>
    </location>
</feature>
<evidence type="ECO:0000313" key="4">
    <source>
        <dbReference type="Proteomes" id="UP001259832"/>
    </source>
</evidence>
<gene>
    <name evidence="3" type="ORF">P3T76_000678</name>
</gene>
<evidence type="ECO:0000256" key="2">
    <source>
        <dbReference type="SAM" id="MobiDB-lite"/>
    </source>
</evidence>
<evidence type="ECO:0000256" key="1">
    <source>
        <dbReference type="SAM" id="Coils"/>
    </source>
</evidence>
<reference evidence="3" key="1">
    <citation type="submission" date="2023-08" db="EMBL/GenBank/DDBJ databases">
        <title>Reference Genome Resource for the Citrus Pathogen Phytophthora citrophthora.</title>
        <authorList>
            <person name="Moller H."/>
            <person name="Coetzee B."/>
            <person name="Rose L.J."/>
            <person name="Van Niekerk J.M."/>
        </authorList>
    </citation>
    <scope>NUCLEOTIDE SEQUENCE</scope>
    <source>
        <strain evidence="3">STE-U-9442</strain>
    </source>
</reference>
<keyword evidence="4" id="KW-1185">Reference proteome</keyword>
<accession>A0AAD9H269</accession>
<comment type="caution">
    <text evidence="3">The sequence shown here is derived from an EMBL/GenBank/DDBJ whole genome shotgun (WGS) entry which is preliminary data.</text>
</comment>
<dbReference type="AlphaFoldDB" id="A0AAD9H269"/>
<feature type="compositionally biased region" description="Low complexity" evidence="2">
    <location>
        <begin position="231"/>
        <end position="240"/>
    </location>
</feature>
<evidence type="ECO:0000313" key="3">
    <source>
        <dbReference type="EMBL" id="KAK1948388.1"/>
    </source>
</evidence>
<proteinExistence type="predicted"/>